<dbReference type="PANTHER" id="PTHR43085">
    <property type="entry name" value="HEXOKINASE FAMILY MEMBER"/>
    <property type="match status" value="1"/>
</dbReference>
<dbReference type="InterPro" id="IPR011611">
    <property type="entry name" value="PfkB_dom"/>
</dbReference>
<dbReference type="InterPro" id="IPR029056">
    <property type="entry name" value="Ribokinase-like"/>
</dbReference>
<organism evidence="5">
    <name type="scientific">Caldilineaceae bacterium SB0664_bin_27</name>
    <dbReference type="NCBI Taxonomy" id="2605260"/>
    <lineage>
        <taxon>Bacteria</taxon>
        <taxon>Bacillati</taxon>
        <taxon>Chloroflexota</taxon>
        <taxon>Caldilineae</taxon>
        <taxon>Caldilineales</taxon>
        <taxon>Caldilineaceae</taxon>
    </lineage>
</organism>
<reference evidence="5" key="1">
    <citation type="submission" date="2019-09" db="EMBL/GenBank/DDBJ databases">
        <title>Characterisation of the sponge microbiome using genome-centric metagenomics.</title>
        <authorList>
            <person name="Engelberts J.P."/>
            <person name="Robbins S.J."/>
            <person name="De Goeij J.M."/>
            <person name="Aranda M."/>
            <person name="Bell S.C."/>
            <person name="Webster N.S."/>
        </authorList>
    </citation>
    <scope>NUCLEOTIDE SEQUENCE</scope>
    <source>
        <strain evidence="5">SB0664_bin_27</strain>
    </source>
</reference>
<gene>
    <name evidence="5" type="ORF">F4Y42_10670</name>
</gene>
<dbReference type="InterPro" id="IPR002173">
    <property type="entry name" value="Carboh/pur_kinase_PfkB_CS"/>
</dbReference>
<evidence type="ECO:0000256" key="2">
    <source>
        <dbReference type="ARBA" id="ARBA00022679"/>
    </source>
</evidence>
<evidence type="ECO:0000259" key="4">
    <source>
        <dbReference type="Pfam" id="PF00294"/>
    </source>
</evidence>
<dbReference type="CDD" id="cd01942">
    <property type="entry name" value="ribokinase_group_A"/>
    <property type="match status" value="1"/>
</dbReference>
<dbReference type="InterPro" id="IPR050306">
    <property type="entry name" value="PfkB_Carbo_kinase"/>
</dbReference>
<dbReference type="AlphaFoldDB" id="A0A6B0YTF3"/>
<comment type="caution">
    <text evidence="5">The sequence shown here is derived from an EMBL/GenBank/DDBJ whole genome shotgun (WGS) entry which is preliminary data.</text>
</comment>
<dbReference type="PANTHER" id="PTHR43085:SF46">
    <property type="entry name" value="ADENOSINE KINASE"/>
    <property type="match status" value="1"/>
</dbReference>
<dbReference type="SUPFAM" id="SSF53613">
    <property type="entry name" value="Ribokinase-like"/>
    <property type="match status" value="1"/>
</dbReference>
<dbReference type="Pfam" id="PF00294">
    <property type="entry name" value="PfkB"/>
    <property type="match status" value="1"/>
</dbReference>
<dbReference type="GO" id="GO:0016301">
    <property type="term" value="F:kinase activity"/>
    <property type="evidence" value="ECO:0007669"/>
    <property type="project" value="UniProtKB-KW"/>
</dbReference>
<dbReference type="EMBL" id="VXRG01000090">
    <property type="protein sequence ID" value="MXY93897.1"/>
    <property type="molecule type" value="Genomic_DNA"/>
</dbReference>
<name>A0A6B0YTF3_9CHLR</name>
<evidence type="ECO:0000256" key="1">
    <source>
        <dbReference type="ARBA" id="ARBA00010688"/>
    </source>
</evidence>
<sequence length="318" mass="35158">MRIVVSGSIAYDYLMSFPGRFTDQIISEKLSSLSVSFLVEDMVRQRGGTAANIAYSLKLLGGDPIVFGTVGQDFGDYKAWLDEHCIRTDHIVEIPNKFTASFFVSTDEEQNQIANFYSGAMSDCRDVSLADHGLTDADVVIISPNDPQAMLNFTSECRELGVPFAYDPSQQTARFSGEDLRRSIPGAAWLMVNDYEMAVIEEKTGWSRETIVQEVGTLVVTEGRAGSRIYHEGQEYHIPIAPPRKVAEPTGAGDAYRGAYFAAYSAGMPVDVCGRVGALCATYVLEQFGTTNHRFTQEEFALRYEEAFGERLLWGEPA</sequence>
<dbReference type="Gene3D" id="3.40.1190.20">
    <property type="match status" value="1"/>
</dbReference>
<feature type="domain" description="Carbohydrate kinase PfkB" evidence="4">
    <location>
        <begin position="30"/>
        <end position="292"/>
    </location>
</feature>
<evidence type="ECO:0000256" key="3">
    <source>
        <dbReference type="ARBA" id="ARBA00022777"/>
    </source>
</evidence>
<keyword evidence="2" id="KW-0808">Transferase</keyword>
<protein>
    <submittedName>
        <fullName evidence="5">Carbohydrate kinase family protein</fullName>
    </submittedName>
</protein>
<proteinExistence type="inferred from homology"/>
<keyword evidence="3 5" id="KW-0418">Kinase</keyword>
<accession>A0A6B0YTF3</accession>
<dbReference type="PROSITE" id="PS00583">
    <property type="entry name" value="PFKB_KINASES_1"/>
    <property type="match status" value="1"/>
</dbReference>
<comment type="similarity">
    <text evidence="1">Belongs to the carbohydrate kinase PfkB family.</text>
</comment>
<evidence type="ECO:0000313" key="5">
    <source>
        <dbReference type="EMBL" id="MXY93897.1"/>
    </source>
</evidence>